<sequence>MGLDNPFGTHTTISTGSTSSSNGNFGTATTTITHSSIDSSCSIRSSIRSICSSSISSSSSSQPTGSEHLLSTPAWATAAAACQLGDRGRAAFVAAASVAATDPHLVTSDPTAAATATTGAAPAPPLPPPPSAPEAAPPQLRALLGRIVEDRERSQAQKLVYRERYKQQNTRRVDAAVREERRQAREARRREADGLRRAAASEARKAARATEHAAMDRMLAACGLPEGVVEALELAHARRRLGFRVIVEAS</sequence>
<dbReference type="RefSeq" id="XP_013899950.1">
    <property type="nucleotide sequence ID" value="XM_014044496.1"/>
</dbReference>
<feature type="region of interest" description="Disordered" evidence="1">
    <location>
        <begin position="109"/>
        <end position="137"/>
    </location>
</feature>
<protein>
    <submittedName>
        <fullName evidence="2">Uncharacterized protein</fullName>
    </submittedName>
</protein>
<dbReference type="AlphaFoldDB" id="A0A0D2N4D4"/>
<feature type="region of interest" description="Disordered" evidence="1">
    <location>
        <begin position="1"/>
        <end position="22"/>
    </location>
</feature>
<keyword evidence="3" id="KW-1185">Reference proteome</keyword>
<accession>A0A0D2N4D4</accession>
<reference evidence="2 3" key="1">
    <citation type="journal article" date="2013" name="BMC Genomics">
        <title>Reconstruction of the lipid metabolism for the microalga Monoraphidium neglectum from its genome sequence reveals characteristics suitable for biofuel production.</title>
        <authorList>
            <person name="Bogen C."/>
            <person name="Al-Dilaimi A."/>
            <person name="Albersmeier A."/>
            <person name="Wichmann J."/>
            <person name="Grundmann M."/>
            <person name="Rupp O."/>
            <person name="Lauersen K.J."/>
            <person name="Blifernez-Klassen O."/>
            <person name="Kalinowski J."/>
            <person name="Goesmann A."/>
            <person name="Mussgnug J.H."/>
            <person name="Kruse O."/>
        </authorList>
    </citation>
    <scope>NUCLEOTIDE SEQUENCE [LARGE SCALE GENOMIC DNA]</scope>
    <source>
        <strain evidence="2 3">SAG 48.87</strain>
    </source>
</reference>
<evidence type="ECO:0000256" key="1">
    <source>
        <dbReference type="SAM" id="MobiDB-lite"/>
    </source>
</evidence>
<feature type="compositionally biased region" description="Low complexity" evidence="1">
    <location>
        <begin position="8"/>
        <end position="22"/>
    </location>
</feature>
<dbReference type="Proteomes" id="UP000054498">
    <property type="component" value="Unassembled WGS sequence"/>
</dbReference>
<proteinExistence type="predicted"/>
<evidence type="ECO:0000313" key="2">
    <source>
        <dbReference type="EMBL" id="KIZ00931.1"/>
    </source>
</evidence>
<feature type="region of interest" description="Disordered" evidence="1">
    <location>
        <begin position="172"/>
        <end position="194"/>
    </location>
</feature>
<gene>
    <name evidence="2" type="ORF">MNEG_7035</name>
</gene>
<organism evidence="2 3">
    <name type="scientific">Monoraphidium neglectum</name>
    <dbReference type="NCBI Taxonomy" id="145388"/>
    <lineage>
        <taxon>Eukaryota</taxon>
        <taxon>Viridiplantae</taxon>
        <taxon>Chlorophyta</taxon>
        <taxon>core chlorophytes</taxon>
        <taxon>Chlorophyceae</taxon>
        <taxon>CS clade</taxon>
        <taxon>Sphaeropleales</taxon>
        <taxon>Selenastraceae</taxon>
        <taxon>Monoraphidium</taxon>
    </lineage>
</organism>
<evidence type="ECO:0000313" key="3">
    <source>
        <dbReference type="Proteomes" id="UP000054498"/>
    </source>
</evidence>
<dbReference type="GeneID" id="25739911"/>
<feature type="compositionally biased region" description="Pro residues" evidence="1">
    <location>
        <begin position="122"/>
        <end position="136"/>
    </location>
</feature>
<dbReference type="KEGG" id="mng:MNEG_7035"/>
<dbReference type="EMBL" id="KK101428">
    <property type="protein sequence ID" value="KIZ00931.1"/>
    <property type="molecule type" value="Genomic_DNA"/>
</dbReference>
<name>A0A0D2N4D4_9CHLO</name>
<feature type="compositionally biased region" description="Low complexity" evidence="1">
    <location>
        <begin position="110"/>
        <end position="121"/>
    </location>
</feature>